<dbReference type="InterPro" id="IPR013655">
    <property type="entry name" value="PAS_fold_3"/>
</dbReference>
<dbReference type="GO" id="GO:0006355">
    <property type="term" value="P:regulation of DNA-templated transcription"/>
    <property type="evidence" value="ECO:0007669"/>
    <property type="project" value="InterPro"/>
</dbReference>
<dbReference type="PROSITE" id="PS00622">
    <property type="entry name" value="HTH_LUXR_1"/>
    <property type="match status" value="1"/>
</dbReference>
<sequence length="248" mass="29609">MEPRPAELEHTYLRLTRSLSCRVDEQDYVKIKPKIAALEELARVENRSISLYDINSKSFLLKTDRHMELLGYKNREIEVSRYHRMVHPDDLPFLYDSELQMYRYLEGRDDKMDYKLVYDYRVRATDGSYIRFLHQMAIFACDRDRHAWLMLVISDVLQQYPEELHPRRVLLNTKTQKVCLFDKEQELVTSREKEIVRLISQGLDSNQIADRLCISIHTVNNHRQNILAKTQTRHIAQAMYYLRCIGLL</sequence>
<dbReference type="PRINTS" id="PR00038">
    <property type="entry name" value="HTHLUXR"/>
</dbReference>
<reference evidence="5" key="1">
    <citation type="submission" date="2019-08" db="EMBL/GenBank/DDBJ databases">
        <authorList>
            <person name="Kucharzyk K."/>
            <person name="Murdoch R.W."/>
            <person name="Higgins S."/>
            <person name="Loffler F."/>
        </authorList>
    </citation>
    <scope>NUCLEOTIDE SEQUENCE</scope>
</reference>
<dbReference type="AlphaFoldDB" id="A0A644XJ78"/>
<dbReference type="PROSITE" id="PS50043">
    <property type="entry name" value="HTH_LUXR_2"/>
    <property type="match status" value="1"/>
</dbReference>
<evidence type="ECO:0000256" key="3">
    <source>
        <dbReference type="ARBA" id="ARBA00023163"/>
    </source>
</evidence>
<keyword evidence="3" id="KW-0804">Transcription</keyword>
<dbReference type="CDD" id="cd06170">
    <property type="entry name" value="LuxR_C_like"/>
    <property type="match status" value="1"/>
</dbReference>
<evidence type="ECO:0000313" key="5">
    <source>
        <dbReference type="EMBL" id="MPM16235.1"/>
    </source>
</evidence>
<dbReference type="PANTHER" id="PTHR44688">
    <property type="entry name" value="DNA-BINDING TRANSCRIPTIONAL ACTIVATOR DEVR_DOSR"/>
    <property type="match status" value="1"/>
</dbReference>
<dbReference type="InterPro" id="IPR000792">
    <property type="entry name" value="Tscrpt_reg_LuxR_C"/>
</dbReference>
<protein>
    <recommendedName>
        <fullName evidence="4">HTH luxR-type domain-containing protein</fullName>
    </recommendedName>
</protein>
<evidence type="ECO:0000256" key="2">
    <source>
        <dbReference type="ARBA" id="ARBA00023125"/>
    </source>
</evidence>
<evidence type="ECO:0000259" key="4">
    <source>
        <dbReference type="PROSITE" id="PS50043"/>
    </source>
</evidence>
<comment type="caution">
    <text evidence="5">The sequence shown here is derived from an EMBL/GenBank/DDBJ whole genome shotgun (WGS) entry which is preliminary data.</text>
</comment>
<keyword evidence="2" id="KW-0238">DNA-binding</keyword>
<accession>A0A644XJ78</accession>
<dbReference type="Pfam" id="PF08447">
    <property type="entry name" value="PAS_3"/>
    <property type="match status" value="1"/>
</dbReference>
<dbReference type="InterPro" id="IPR036388">
    <property type="entry name" value="WH-like_DNA-bd_sf"/>
</dbReference>
<name>A0A644XJ78_9ZZZZ</name>
<organism evidence="5">
    <name type="scientific">bioreactor metagenome</name>
    <dbReference type="NCBI Taxonomy" id="1076179"/>
    <lineage>
        <taxon>unclassified sequences</taxon>
        <taxon>metagenomes</taxon>
        <taxon>ecological metagenomes</taxon>
    </lineage>
</organism>
<proteinExistence type="predicted"/>
<dbReference type="Gene3D" id="3.30.450.20">
    <property type="entry name" value="PAS domain"/>
    <property type="match status" value="1"/>
</dbReference>
<dbReference type="PANTHER" id="PTHR44688:SF16">
    <property type="entry name" value="DNA-BINDING TRANSCRIPTIONAL ACTIVATOR DEVR_DOSR"/>
    <property type="match status" value="1"/>
</dbReference>
<feature type="domain" description="HTH luxR-type" evidence="4">
    <location>
        <begin position="181"/>
        <end position="246"/>
    </location>
</feature>
<dbReference type="EMBL" id="VSSQ01002574">
    <property type="protein sequence ID" value="MPM16235.1"/>
    <property type="molecule type" value="Genomic_DNA"/>
</dbReference>
<dbReference type="GO" id="GO:0003677">
    <property type="term" value="F:DNA binding"/>
    <property type="evidence" value="ECO:0007669"/>
    <property type="project" value="UniProtKB-KW"/>
</dbReference>
<evidence type="ECO:0000256" key="1">
    <source>
        <dbReference type="ARBA" id="ARBA00023015"/>
    </source>
</evidence>
<dbReference type="SMART" id="SM00421">
    <property type="entry name" value="HTH_LUXR"/>
    <property type="match status" value="1"/>
</dbReference>
<dbReference type="Gene3D" id="1.10.10.10">
    <property type="entry name" value="Winged helix-like DNA-binding domain superfamily/Winged helix DNA-binding domain"/>
    <property type="match status" value="1"/>
</dbReference>
<dbReference type="InterPro" id="IPR016032">
    <property type="entry name" value="Sig_transdc_resp-reg_C-effctor"/>
</dbReference>
<gene>
    <name evidence="5" type="ORF">SDC9_62613</name>
</gene>
<dbReference type="SUPFAM" id="SSF46894">
    <property type="entry name" value="C-terminal effector domain of the bipartite response regulators"/>
    <property type="match status" value="1"/>
</dbReference>
<keyword evidence="1" id="KW-0805">Transcription regulation</keyword>
<dbReference type="Pfam" id="PF00196">
    <property type="entry name" value="GerE"/>
    <property type="match status" value="1"/>
</dbReference>